<reference evidence="1 2" key="1">
    <citation type="submission" date="2024-09" db="EMBL/GenBank/DDBJ databases">
        <authorList>
            <person name="Sun Q."/>
            <person name="Mori K."/>
        </authorList>
    </citation>
    <scope>NUCLEOTIDE SEQUENCE [LARGE SCALE GENOMIC DNA]</scope>
    <source>
        <strain evidence="1 2">JCM 4557</strain>
    </source>
</reference>
<proteinExistence type="predicted"/>
<keyword evidence="2" id="KW-1185">Reference proteome</keyword>
<comment type="caution">
    <text evidence="1">The sequence shown here is derived from an EMBL/GenBank/DDBJ whole genome shotgun (WGS) entry which is preliminary data.</text>
</comment>
<evidence type="ECO:0000313" key="2">
    <source>
        <dbReference type="Proteomes" id="UP001589887"/>
    </source>
</evidence>
<evidence type="ECO:0000313" key="1">
    <source>
        <dbReference type="EMBL" id="MFC0842442.1"/>
    </source>
</evidence>
<gene>
    <name evidence="1" type="ORF">ACFH04_01640</name>
</gene>
<dbReference type="EMBL" id="JBHMQV010000001">
    <property type="protein sequence ID" value="MFC0842442.1"/>
    <property type="molecule type" value="Genomic_DNA"/>
</dbReference>
<name>A0ABV6T9I6_9ACTN</name>
<dbReference type="Proteomes" id="UP001589887">
    <property type="component" value="Unassembled WGS sequence"/>
</dbReference>
<sequence>MDQASQSAPTAAFRKAVLEGASQVPGWRLGSAPAGRCPLTADEQQRCPYRSGGRWGGRSVAAAA</sequence>
<accession>A0ABV6T9I6</accession>
<organism evidence="1 2">
    <name type="scientific">Streptomyces noboritoensis</name>
    <dbReference type="NCBI Taxonomy" id="67337"/>
    <lineage>
        <taxon>Bacteria</taxon>
        <taxon>Bacillati</taxon>
        <taxon>Actinomycetota</taxon>
        <taxon>Actinomycetes</taxon>
        <taxon>Kitasatosporales</taxon>
        <taxon>Streptomycetaceae</taxon>
        <taxon>Streptomyces</taxon>
    </lineage>
</organism>
<dbReference type="RefSeq" id="WP_394316296.1">
    <property type="nucleotide sequence ID" value="NZ_JBHMQV010000001.1"/>
</dbReference>
<protein>
    <submittedName>
        <fullName evidence="1">Uncharacterized protein</fullName>
    </submittedName>
</protein>